<evidence type="ECO:0000313" key="2">
    <source>
        <dbReference type="Proteomes" id="UP000789570"/>
    </source>
</evidence>
<sequence>MKNDCEETNEECEERLVLSEVTNEELEGCLIVEEEARRAHVRKKYLLRRAKEILNQLTIRLSQRKSSTIR</sequence>
<accession>A0A9N9ESL3</accession>
<reference evidence="1" key="1">
    <citation type="submission" date="2021-06" db="EMBL/GenBank/DDBJ databases">
        <authorList>
            <person name="Kallberg Y."/>
            <person name="Tangrot J."/>
            <person name="Rosling A."/>
        </authorList>
    </citation>
    <scope>NUCLEOTIDE SEQUENCE</scope>
    <source>
        <strain evidence="1">UK204</strain>
    </source>
</reference>
<name>A0A9N9ESL3_9GLOM</name>
<dbReference type="AlphaFoldDB" id="A0A9N9ESL3"/>
<gene>
    <name evidence="1" type="ORF">FCALED_LOCUS13015</name>
</gene>
<keyword evidence="2" id="KW-1185">Reference proteome</keyword>
<dbReference type="Proteomes" id="UP000789570">
    <property type="component" value="Unassembled WGS sequence"/>
</dbReference>
<protein>
    <submittedName>
        <fullName evidence="1">14547_t:CDS:1</fullName>
    </submittedName>
</protein>
<organism evidence="1 2">
    <name type="scientific">Funneliformis caledonium</name>
    <dbReference type="NCBI Taxonomy" id="1117310"/>
    <lineage>
        <taxon>Eukaryota</taxon>
        <taxon>Fungi</taxon>
        <taxon>Fungi incertae sedis</taxon>
        <taxon>Mucoromycota</taxon>
        <taxon>Glomeromycotina</taxon>
        <taxon>Glomeromycetes</taxon>
        <taxon>Glomerales</taxon>
        <taxon>Glomeraceae</taxon>
        <taxon>Funneliformis</taxon>
    </lineage>
</organism>
<evidence type="ECO:0000313" key="1">
    <source>
        <dbReference type="EMBL" id="CAG8692096.1"/>
    </source>
</evidence>
<comment type="caution">
    <text evidence="1">The sequence shown here is derived from an EMBL/GenBank/DDBJ whole genome shotgun (WGS) entry which is preliminary data.</text>
</comment>
<dbReference type="EMBL" id="CAJVPQ010007024">
    <property type="protein sequence ID" value="CAG8692096.1"/>
    <property type="molecule type" value="Genomic_DNA"/>
</dbReference>
<proteinExistence type="predicted"/>